<feature type="compositionally biased region" description="Basic and acidic residues" evidence="1">
    <location>
        <begin position="132"/>
        <end position="170"/>
    </location>
</feature>
<dbReference type="OrthoDB" id="9971251at2759"/>
<organism evidence="2 3">
    <name type="scientific">Diatraea saccharalis</name>
    <name type="common">sugarcane borer</name>
    <dbReference type="NCBI Taxonomy" id="40085"/>
    <lineage>
        <taxon>Eukaryota</taxon>
        <taxon>Metazoa</taxon>
        <taxon>Ecdysozoa</taxon>
        <taxon>Arthropoda</taxon>
        <taxon>Hexapoda</taxon>
        <taxon>Insecta</taxon>
        <taxon>Pterygota</taxon>
        <taxon>Neoptera</taxon>
        <taxon>Endopterygota</taxon>
        <taxon>Lepidoptera</taxon>
        <taxon>Glossata</taxon>
        <taxon>Ditrysia</taxon>
        <taxon>Pyraloidea</taxon>
        <taxon>Crambidae</taxon>
        <taxon>Crambinae</taxon>
        <taxon>Diatraea</taxon>
    </lineage>
</organism>
<feature type="compositionally biased region" description="Basic and acidic residues" evidence="1">
    <location>
        <begin position="24"/>
        <end position="50"/>
    </location>
</feature>
<evidence type="ECO:0000256" key="1">
    <source>
        <dbReference type="SAM" id="MobiDB-lite"/>
    </source>
</evidence>
<feature type="region of interest" description="Disordered" evidence="1">
    <location>
        <begin position="24"/>
        <end position="57"/>
    </location>
</feature>
<proteinExistence type="predicted"/>
<evidence type="ECO:0000313" key="2">
    <source>
        <dbReference type="EMBL" id="CAG9792880.1"/>
    </source>
</evidence>
<reference evidence="2" key="1">
    <citation type="submission" date="2021-12" db="EMBL/GenBank/DDBJ databases">
        <authorList>
            <person name="King R."/>
        </authorList>
    </citation>
    <scope>NUCLEOTIDE SEQUENCE</scope>
</reference>
<gene>
    <name evidence="2" type="ORF">DIATSA_LOCUS10366</name>
</gene>
<dbReference type="AlphaFoldDB" id="A0A9N9RAS3"/>
<protein>
    <submittedName>
        <fullName evidence="2">Uncharacterized protein</fullName>
    </submittedName>
</protein>
<feature type="region of interest" description="Disordered" evidence="1">
    <location>
        <begin position="98"/>
        <end position="278"/>
    </location>
</feature>
<feature type="compositionally biased region" description="Polar residues" evidence="1">
    <location>
        <begin position="181"/>
        <end position="207"/>
    </location>
</feature>
<name>A0A9N9RAS3_9NEOP</name>
<evidence type="ECO:0000313" key="3">
    <source>
        <dbReference type="Proteomes" id="UP001153714"/>
    </source>
</evidence>
<reference evidence="2" key="2">
    <citation type="submission" date="2022-10" db="EMBL/GenBank/DDBJ databases">
        <authorList>
            <consortium name="ENA_rothamsted_submissions"/>
            <consortium name="culmorum"/>
            <person name="King R."/>
        </authorList>
    </citation>
    <scope>NUCLEOTIDE SEQUENCE</scope>
</reference>
<accession>A0A9N9RAS3</accession>
<dbReference type="EMBL" id="OU893336">
    <property type="protein sequence ID" value="CAG9792880.1"/>
    <property type="molecule type" value="Genomic_DNA"/>
</dbReference>
<sequence length="278" mass="30673">MQEHIRQSCEDRLDNLGGSRLTLDAKRLQRDSEPRAVSLERENHTNEIKRQRSYSKHKGSLLKGIVDLSQSASLSPMLGISLPLPAQAEKLVIDDASQPSSIDSDFIPDVPLDSEESWHRDASSGPVITENVRIEHNGRHRKSDTSKKEESIRSKTRESDEAREKKEIRDVSVGAPDTKESGCQTRESLFQTETAPSSDGSGSNGPVFSTFGYSGATIVRPSPPPQTNTSEITIELLSQVPQYPAGTKSQKKLSERRPMSTETTRSAPDVIIVSKPIR</sequence>
<dbReference type="Proteomes" id="UP001153714">
    <property type="component" value="Chromosome 5"/>
</dbReference>
<keyword evidence="3" id="KW-1185">Reference proteome</keyword>